<dbReference type="EMBL" id="BMAC01000048">
    <property type="protein sequence ID" value="GFP82615.1"/>
    <property type="molecule type" value="Genomic_DNA"/>
</dbReference>
<evidence type="ECO:0000313" key="3">
    <source>
        <dbReference type="Proteomes" id="UP000653305"/>
    </source>
</evidence>
<gene>
    <name evidence="2" type="ORF">PHJA_000404600</name>
</gene>
<dbReference type="OrthoDB" id="10559575at2759"/>
<dbReference type="Proteomes" id="UP000653305">
    <property type="component" value="Unassembled WGS sequence"/>
</dbReference>
<evidence type="ECO:0000256" key="1">
    <source>
        <dbReference type="SAM" id="Phobius"/>
    </source>
</evidence>
<keyword evidence="1" id="KW-0472">Membrane</keyword>
<protein>
    <submittedName>
        <fullName evidence="2">Callose synthase 3</fullName>
    </submittedName>
</protein>
<accession>A0A830BF89</accession>
<reference evidence="2" key="1">
    <citation type="submission" date="2020-07" db="EMBL/GenBank/DDBJ databases">
        <title>Ethylene signaling mediates host invasion by parasitic plants.</title>
        <authorList>
            <person name="Yoshida S."/>
        </authorList>
    </citation>
    <scope>NUCLEOTIDE SEQUENCE</scope>
    <source>
        <strain evidence="2">Okayama</strain>
    </source>
</reference>
<comment type="caution">
    <text evidence="2">The sequence shown here is derived from an EMBL/GenBank/DDBJ whole genome shotgun (WGS) entry which is preliminary data.</text>
</comment>
<name>A0A830BF89_9LAMI</name>
<feature type="transmembrane region" description="Helical" evidence="1">
    <location>
        <begin position="30"/>
        <end position="48"/>
    </location>
</feature>
<proteinExistence type="predicted"/>
<feature type="non-terminal residue" evidence="2">
    <location>
        <position position="1"/>
    </location>
</feature>
<keyword evidence="3" id="KW-1185">Reference proteome</keyword>
<keyword evidence="1" id="KW-1133">Transmembrane helix</keyword>
<keyword evidence="1" id="KW-0812">Transmembrane</keyword>
<dbReference type="AlphaFoldDB" id="A0A830BF89"/>
<organism evidence="2 3">
    <name type="scientific">Phtheirospermum japonicum</name>
    <dbReference type="NCBI Taxonomy" id="374723"/>
    <lineage>
        <taxon>Eukaryota</taxon>
        <taxon>Viridiplantae</taxon>
        <taxon>Streptophyta</taxon>
        <taxon>Embryophyta</taxon>
        <taxon>Tracheophyta</taxon>
        <taxon>Spermatophyta</taxon>
        <taxon>Magnoliopsida</taxon>
        <taxon>eudicotyledons</taxon>
        <taxon>Gunneridae</taxon>
        <taxon>Pentapetalae</taxon>
        <taxon>asterids</taxon>
        <taxon>lamiids</taxon>
        <taxon>Lamiales</taxon>
        <taxon>Orobanchaceae</taxon>
        <taxon>Orobanchaceae incertae sedis</taxon>
        <taxon>Phtheirospermum</taxon>
    </lineage>
</organism>
<sequence length="51" mass="5991">IFNQAFSRGLQILRILGGHRKDRSSRNKEWFLCVLSKCIFFLNLSLIIKPL</sequence>
<evidence type="ECO:0000313" key="2">
    <source>
        <dbReference type="EMBL" id="GFP82615.1"/>
    </source>
</evidence>